<evidence type="ECO:0000256" key="1">
    <source>
        <dbReference type="SAM" id="Phobius"/>
    </source>
</evidence>
<keyword evidence="1" id="KW-0472">Membrane</keyword>
<organism evidence="2">
    <name type="scientific">uncultured marine thaumarchaeote KM3_70_E10</name>
    <dbReference type="NCBI Taxonomy" id="1456254"/>
    <lineage>
        <taxon>Archaea</taxon>
        <taxon>Nitrososphaerota</taxon>
        <taxon>environmental samples</taxon>
    </lineage>
</organism>
<sequence>MHIIQLASIIETHRDKTIILVIVIPLIIFGYAMFSPHLTHVGYIAHIVIHEAGFLIAGFLLSLTIIAYFKTKLPRMLFSAAAFGVLTFAQGVYLFLEQSRAADHHVDLFSTNEIFDTAIVVMTVLFAIGVFYNSRTKQYFRI</sequence>
<proteinExistence type="predicted"/>
<evidence type="ECO:0000313" key="2">
    <source>
        <dbReference type="EMBL" id="AIF15559.1"/>
    </source>
</evidence>
<reference evidence="2" key="1">
    <citation type="journal article" date="2014" name="Genome Biol. Evol.">
        <title>Pangenome evidence for extensive interdomain horizontal transfer affecting lineage core and shell genes in uncultured planktonic thaumarchaeota and euryarchaeota.</title>
        <authorList>
            <person name="Deschamps P."/>
            <person name="Zivanovic Y."/>
            <person name="Moreira D."/>
            <person name="Rodriguez-Valera F."/>
            <person name="Lopez-Garcia P."/>
        </authorList>
    </citation>
    <scope>NUCLEOTIDE SEQUENCE</scope>
</reference>
<keyword evidence="1" id="KW-1133">Transmembrane helix</keyword>
<feature type="transmembrane region" description="Helical" evidence="1">
    <location>
        <begin position="18"/>
        <end position="37"/>
    </location>
</feature>
<name>A0A075HHX0_9ARCH</name>
<keyword evidence="1" id="KW-0812">Transmembrane</keyword>
<feature type="transmembrane region" description="Helical" evidence="1">
    <location>
        <begin position="76"/>
        <end position="94"/>
    </location>
</feature>
<accession>A0A075HHX0</accession>
<protein>
    <submittedName>
        <fullName evidence="2">Uncharacterized protein</fullName>
    </submittedName>
</protein>
<feature type="transmembrane region" description="Helical" evidence="1">
    <location>
        <begin position="43"/>
        <end position="69"/>
    </location>
</feature>
<dbReference type="EMBL" id="KF901031">
    <property type="protein sequence ID" value="AIF15559.1"/>
    <property type="molecule type" value="Genomic_DNA"/>
</dbReference>
<feature type="transmembrane region" description="Helical" evidence="1">
    <location>
        <begin position="114"/>
        <end position="132"/>
    </location>
</feature>
<dbReference type="AlphaFoldDB" id="A0A075HHX0"/>